<keyword evidence="5" id="KW-1185">Reference proteome</keyword>
<feature type="compositionally biased region" description="Pro residues" evidence="1">
    <location>
        <begin position="357"/>
        <end position="371"/>
    </location>
</feature>
<dbReference type="Pfam" id="PF12034">
    <property type="entry name" value="YfbK_C"/>
    <property type="match status" value="1"/>
</dbReference>
<feature type="compositionally biased region" description="Low complexity" evidence="1">
    <location>
        <begin position="708"/>
        <end position="719"/>
    </location>
</feature>
<accession>A0A5B8FHD5</accession>
<sequence>MTPPAPTTDPLHRLGAALAAAPPEVDATARARTIAAALASGTTVVEADGAASASTTAAEAEGTTSARTAIAEAEGAASARTTDAEAEGAAPASTTAAEAEGAASDRTAIAEVEGAASARTTAAEAEDPVPASTTVAEAEGTASAGPPPPAGAPRAPAAPSAPRHMATASPSGTPSAPGAGQPAGPDQGPPAEALQASTPSTPETAQRGSAGAVPAPASSMTTGSPTGARVPQTGQPDAPAGARERAAAPAGGAAPARPGPGGTVGRDGAAEPGRATAGAARRRAATPVRHGALASARRKLSWPRGRRSPALIVGGGLAALVAVALLPILPQPEVPAELRMALEGGGAASIPDQQVRIPPPGTGAAPPPALSPLPAGTAQRQTAERRVSGFTLAPQTGALSQLRNTLARGVFPAPGAVPVEALVNAFAYDWPAPRPGDPVPLRLSAALIPTPWNPETRLLRIGIRGAVRGIPDRPPLSLVLVADLGAPEDIALLRAGLGEALDGLGPDDRVAVLGPSGETLLAPLAATERARILAALAEPNPGPSVQEGLAAGLALADRLRTDHPGIETRVILASDVALPQLPQSTRGIPVSLLGLGDTDLPDARAGEGVVALVDSPASARRALASSLADGMSAARDARVQVEFNPATVMRYRYVGATARDGADDTRGSGLLEQGGGGVAVDPGHTVTALYEITPAPLPDTRSAKRGTADSAAGGAAPSGSGTDLALVRLRYSTASDTESRLTTLDVPAAPATPGPADSIALRETRFAAAVAGFGLLLEGRRDLGAWGFAEAAALARDAAGPDESGRRAALAALIDTAAELAAAPR</sequence>
<feature type="compositionally biased region" description="Low complexity" evidence="1">
    <location>
        <begin position="71"/>
        <end position="107"/>
    </location>
</feature>
<feature type="compositionally biased region" description="Low complexity" evidence="1">
    <location>
        <begin position="152"/>
        <end position="193"/>
    </location>
</feature>
<feature type="domain" description="Uncharacterized protein YfbK C-terminal" evidence="2">
    <location>
        <begin position="633"/>
        <end position="819"/>
    </location>
</feature>
<dbReference type="Proteomes" id="UP000305888">
    <property type="component" value="Chromosome"/>
</dbReference>
<organism evidence="4 5">
    <name type="scientific">Paroceanicella profunda</name>
    <dbReference type="NCBI Taxonomy" id="2579971"/>
    <lineage>
        <taxon>Bacteria</taxon>
        <taxon>Pseudomonadati</taxon>
        <taxon>Pseudomonadota</taxon>
        <taxon>Alphaproteobacteria</taxon>
        <taxon>Rhodobacterales</taxon>
        <taxon>Paracoccaceae</taxon>
        <taxon>Paroceanicella</taxon>
    </lineage>
</organism>
<feature type="domain" description="Uncharacterised protein YfbK N-terminal" evidence="3">
    <location>
        <begin position="380"/>
        <end position="460"/>
    </location>
</feature>
<dbReference type="AlphaFoldDB" id="A0A5B8FHD5"/>
<dbReference type="OrthoDB" id="9805121at2"/>
<feature type="compositionally biased region" description="Low complexity" evidence="1">
    <location>
        <begin position="270"/>
        <end position="279"/>
    </location>
</feature>
<protein>
    <submittedName>
        <fullName evidence="4">DUF3520 domain-containing protein</fullName>
    </submittedName>
</protein>
<feature type="region of interest" description="Disordered" evidence="1">
    <location>
        <begin position="71"/>
        <end position="304"/>
    </location>
</feature>
<feature type="compositionally biased region" description="Low complexity" evidence="1">
    <location>
        <begin position="208"/>
        <end position="219"/>
    </location>
</feature>
<feature type="region of interest" description="Disordered" evidence="1">
    <location>
        <begin position="692"/>
        <end position="719"/>
    </location>
</feature>
<reference evidence="4 5" key="1">
    <citation type="submission" date="2019-06" db="EMBL/GenBank/DDBJ databases">
        <title>Genome sequence of Rhodobacteraceae bacterium D4M1.</title>
        <authorList>
            <person name="Cao J."/>
        </authorList>
    </citation>
    <scope>NUCLEOTIDE SEQUENCE [LARGE SCALE GENOMIC DNA]</scope>
    <source>
        <strain evidence="4 5">D4M1</strain>
    </source>
</reference>
<evidence type="ECO:0000259" key="2">
    <source>
        <dbReference type="Pfam" id="PF12034"/>
    </source>
</evidence>
<feature type="compositionally biased region" description="Low complexity" evidence="1">
    <location>
        <begin position="247"/>
        <end position="256"/>
    </location>
</feature>
<dbReference type="EMBL" id="CP040818">
    <property type="protein sequence ID" value="QDL92301.1"/>
    <property type="molecule type" value="Genomic_DNA"/>
</dbReference>
<dbReference type="RefSeq" id="WP_143972257.1">
    <property type="nucleotide sequence ID" value="NZ_CP040818.1"/>
</dbReference>
<evidence type="ECO:0000313" key="5">
    <source>
        <dbReference type="Proteomes" id="UP000305888"/>
    </source>
</evidence>
<dbReference type="InterPro" id="IPR021908">
    <property type="entry name" value="YfbK_C"/>
</dbReference>
<proteinExistence type="predicted"/>
<feature type="compositionally biased region" description="Polar residues" evidence="1">
    <location>
        <begin position="195"/>
        <end position="207"/>
    </location>
</feature>
<evidence type="ECO:0000259" key="3">
    <source>
        <dbReference type="Pfam" id="PF12450"/>
    </source>
</evidence>
<gene>
    <name evidence="4" type="ORF">FDP22_11255</name>
</gene>
<feature type="region of interest" description="Disordered" evidence="1">
    <location>
        <begin position="350"/>
        <end position="378"/>
    </location>
</feature>
<name>A0A5B8FHD5_9RHOB</name>
<dbReference type="InterPro" id="IPR022156">
    <property type="entry name" value="Uncharacterised_YfbK_N"/>
</dbReference>
<dbReference type="KEGG" id="ppru:FDP22_11255"/>
<evidence type="ECO:0000313" key="4">
    <source>
        <dbReference type="EMBL" id="QDL92301.1"/>
    </source>
</evidence>
<evidence type="ECO:0000256" key="1">
    <source>
        <dbReference type="SAM" id="MobiDB-lite"/>
    </source>
</evidence>
<dbReference type="Pfam" id="PF12450">
    <property type="entry name" value="vWF_A"/>
    <property type="match status" value="1"/>
</dbReference>